<accession>A0A0J1FL93</accession>
<name>A0A0J1FL93_9FIRM</name>
<evidence type="ECO:0008006" key="3">
    <source>
        <dbReference type="Google" id="ProtNLM"/>
    </source>
</evidence>
<dbReference type="Pfam" id="PF13730">
    <property type="entry name" value="HTH_36"/>
    <property type="match status" value="1"/>
</dbReference>
<protein>
    <recommendedName>
        <fullName evidence="3">Helix-turn-helix domain protein</fullName>
    </recommendedName>
</protein>
<dbReference type="InterPro" id="IPR036388">
    <property type="entry name" value="WH-like_DNA-bd_sf"/>
</dbReference>
<dbReference type="AlphaFoldDB" id="A0A0J1FL93"/>
<gene>
    <name evidence="1" type="ORF">DEAC_c43840</name>
</gene>
<keyword evidence="2" id="KW-1185">Reference proteome</keyword>
<evidence type="ECO:0000313" key="1">
    <source>
        <dbReference type="EMBL" id="KLU63698.1"/>
    </source>
</evidence>
<evidence type="ECO:0000313" key="2">
    <source>
        <dbReference type="Proteomes" id="UP000036356"/>
    </source>
</evidence>
<comment type="caution">
    <text evidence="1">The sequence shown here is derived from an EMBL/GenBank/DDBJ whole genome shotgun (WGS) entry which is preliminary data.</text>
</comment>
<sequence length="271" mass="31518">MENEKSQPELSGLLFVMLGREALLDERLNKNDILVYVALCSFMDNVTRTLFPAIETIAKRARLSNRETIYCLKKLIKLEYLKKKRRPNQSNLYKITSKGFFSENDDEWEKTSGNAHHALPEVKNENNESGNAHHALPEVHTMHTNYTQYNYIGLDWSGLRFSEKEQGKIIKIAKSENAEPEVLKQVLIEFDRQDKSKIDNPLGWIRNKIREFKISSTLLSRPQTETPVETKCHQPLVVIVKDNKLKQTALFETDKLSTKKAKKDKYENFYL</sequence>
<proteinExistence type="predicted"/>
<dbReference type="Proteomes" id="UP000036356">
    <property type="component" value="Unassembled WGS sequence"/>
</dbReference>
<dbReference type="Gene3D" id="1.10.10.10">
    <property type="entry name" value="Winged helix-like DNA-binding domain superfamily/Winged helix DNA-binding domain"/>
    <property type="match status" value="1"/>
</dbReference>
<dbReference type="PATRIC" id="fig|476652.3.peg.4660"/>
<organism evidence="1 2">
    <name type="scientific">Desulfosporosinus acididurans</name>
    <dbReference type="NCBI Taxonomy" id="476652"/>
    <lineage>
        <taxon>Bacteria</taxon>
        <taxon>Bacillati</taxon>
        <taxon>Bacillota</taxon>
        <taxon>Clostridia</taxon>
        <taxon>Eubacteriales</taxon>
        <taxon>Desulfitobacteriaceae</taxon>
        <taxon>Desulfosporosinus</taxon>
    </lineage>
</organism>
<dbReference type="RefSeq" id="WP_047812135.1">
    <property type="nucleotide sequence ID" value="NZ_LDZY01000031.1"/>
</dbReference>
<dbReference type="EMBL" id="LDZY01000031">
    <property type="protein sequence ID" value="KLU63698.1"/>
    <property type="molecule type" value="Genomic_DNA"/>
</dbReference>
<reference evidence="1 2" key="1">
    <citation type="submission" date="2015-06" db="EMBL/GenBank/DDBJ databases">
        <title>Draft genome of the moderately acidophilic sulfate reducer Candidatus Desulfosporosinus acididurans strain M1.</title>
        <authorList>
            <person name="Poehlein A."/>
            <person name="Petzsch P."/>
            <person name="Johnson B.D."/>
            <person name="Schloemann M."/>
            <person name="Daniel R."/>
            <person name="Muehling M."/>
        </authorList>
    </citation>
    <scope>NUCLEOTIDE SEQUENCE [LARGE SCALE GENOMIC DNA]</scope>
    <source>
        <strain evidence="1 2">M1</strain>
    </source>
</reference>